<keyword evidence="1" id="KW-1185">Reference proteome</keyword>
<proteinExistence type="predicted"/>
<dbReference type="AlphaFoldDB" id="A0A914XTL7"/>
<accession>A0A914XTL7</accession>
<protein>
    <submittedName>
        <fullName evidence="2">Ubiquitin-like protease family profile domain-containing protein</fullName>
    </submittedName>
</protein>
<dbReference type="InterPro" id="IPR038765">
    <property type="entry name" value="Papain-like_cys_pep_sf"/>
</dbReference>
<sequence>MKGDQINLWYRYQCLKASSKNFFAIDTLFSAAHYRQNKTKIIRATNFVNGGDIPEDYEGFLLPIIEYDTPSHKNVKKIDQKIGHWCTGIYLKSTNTLHYFDPIGSTQVLPHVREIIINCVKTLAIEETSNEPEIVIHSDSFNRQGINDTSNCGFYCCHIVKRFLESGIDNLMDTEFVLNDFKLHVATTIAALIPAEEIPLDTEIMPDEIEVLSANGQHNNEPPFESLQLPCDIIKDEANE</sequence>
<dbReference type="SUPFAM" id="SSF54001">
    <property type="entry name" value="Cysteine proteinases"/>
    <property type="match status" value="1"/>
</dbReference>
<organism evidence="1 2">
    <name type="scientific">Panagrolaimus superbus</name>
    <dbReference type="NCBI Taxonomy" id="310955"/>
    <lineage>
        <taxon>Eukaryota</taxon>
        <taxon>Metazoa</taxon>
        <taxon>Ecdysozoa</taxon>
        <taxon>Nematoda</taxon>
        <taxon>Chromadorea</taxon>
        <taxon>Rhabditida</taxon>
        <taxon>Tylenchina</taxon>
        <taxon>Panagrolaimomorpha</taxon>
        <taxon>Panagrolaimoidea</taxon>
        <taxon>Panagrolaimidae</taxon>
        <taxon>Panagrolaimus</taxon>
    </lineage>
</organism>
<evidence type="ECO:0000313" key="1">
    <source>
        <dbReference type="Proteomes" id="UP000887577"/>
    </source>
</evidence>
<dbReference type="WBParaSite" id="PSU_v2.g10308.t1">
    <property type="protein sequence ID" value="PSU_v2.g10308.t1"/>
    <property type="gene ID" value="PSU_v2.g10308"/>
</dbReference>
<dbReference type="Gene3D" id="3.40.395.10">
    <property type="entry name" value="Adenoviral Proteinase, Chain A"/>
    <property type="match status" value="1"/>
</dbReference>
<evidence type="ECO:0000313" key="2">
    <source>
        <dbReference type="WBParaSite" id="PSU_v2.g10308.t1"/>
    </source>
</evidence>
<dbReference type="Proteomes" id="UP000887577">
    <property type="component" value="Unplaced"/>
</dbReference>
<name>A0A914XTL7_9BILA</name>
<reference evidence="2" key="1">
    <citation type="submission" date="2022-11" db="UniProtKB">
        <authorList>
            <consortium name="WormBaseParasite"/>
        </authorList>
    </citation>
    <scope>IDENTIFICATION</scope>
</reference>